<name>A0A133PLM3_9FIRM</name>
<dbReference type="Pfam" id="PF21390">
    <property type="entry name" value="Irp3-like_C"/>
    <property type="match status" value="1"/>
</dbReference>
<comment type="caution">
    <text evidence="3">The sequence shown here is derived from an EMBL/GenBank/DDBJ whole genome shotgun (WGS) entry which is preliminary data.</text>
</comment>
<feature type="domain" description="Gfo/Idh/MocA-like oxidoreductase N-terminal" evidence="1">
    <location>
        <begin position="4"/>
        <end position="117"/>
    </location>
</feature>
<dbReference type="InterPro" id="IPR036291">
    <property type="entry name" value="NAD(P)-bd_dom_sf"/>
</dbReference>
<dbReference type="RefSeq" id="WP_040397439.1">
    <property type="nucleotide sequence ID" value="NZ_KQ957101.1"/>
</dbReference>
<dbReference type="SUPFAM" id="SSF51735">
    <property type="entry name" value="NAD(P)-binding Rossmann-fold domains"/>
    <property type="match status" value="1"/>
</dbReference>
<dbReference type="EMBL" id="LRQE01000034">
    <property type="protein sequence ID" value="KXA29461.1"/>
    <property type="molecule type" value="Genomic_DNA"/>
</dbReference>
<dbReference type="InterPro" id="IPR051450">
    <property type="entry name" value="Gfo/Idh/MocA_Oxidoreductases"/>
</dbReference>
<dbReference type="PANTHER" id="PTHR43377">
    <property type="entry name" value="BILIVERDIN REDUCTASE A"/>
    <property type="match status" value="1"/>
</dbReference>
<evidence type="ECO:0000313" key="4">
    <source>
        <dbReference type="Proteomes" id="UP000070174"/>
    </source>
</evidence>
<dbReference type="InterPro" id="IPR010091">
    <property type="entry name" value="Thiazolinyl_imide_reductase"/>
</dbReference>
<dbReference type="GO" id="GO:0000166">
    <property type="term" value="F:nucleotide binding"/>
    <property type="evidence" value="ECO:0007669"/>
    <property type="project" value="InterPro"/>
</dbReference>
<gene>
    <name evidence="3" type="ORF">HMPREF3229_01085</name>
</gene>
<dbReference type="Proteomes" id="UP000070174">
    <property type="component" value="Unassembled WGS sequence"/>
</dbReference>
<evidence type="ECO:0000259" key="1">
    <source>
        <dbReference type="Pfam" id="PF01408"/>
    </source>
</evidence>
<reference evidence="3 4" key="1">
    <citation type="submission" date="2016-01" db="EMBL/GenBank/DDBJ databases">
        <authorList>
            <person name="Oliw E.H."/>
        </authorList>
    </citation>
    <scope>NUCLEOTIDE SEQUENCE [LARGE SCALE GENOMIC DNA]</scope>
    <source>
        <strain evidence="3 4">CMW7756A</strain>
    </source>
</reference>
<sequence length="348" mass="39117">MNYKVVICGSTFGSMYVEAIKHIPNIELIGILSTGSNRSKQLAIKENIKIFTKVDQIPDDISIGIVAIKSSILGGHGTEIAKSLLNKKINVIQEHPLSSGEIIECYKLSLQNGVKYKIGDLYSRLDSVKTFIKTANLLNNLENIEHISVLTSSQGLYSLISILAKAVNDFGDFQISNKGEANKYPFANIIGKINNTTVHIQIHNEVDDKHPNDNMHILHRVIFFYESGRLELNDTFGSVIWRSRMNILNFNDTLDDSKNSDVCYVVCDEKEIDYSELMNINYPIAIAEDIISFIDCINSKDNSINAQKDFLVSDKWSECTKISGFPKSINYELKHFNIIDLLKEQGDG</sequence>
<dbReference type="AlphaFoldDB" id="A0A133PLM3"/>
<protein>
    <submittedName>
        <fullName evidence="3">Thiazolinyl imide reductase</fullName>
    </submittedName>
</protein>
<dbReference type="Gene3D" id="3.30.360.10">
    <property type="entry name" value="Dihydrodipicolinate Reductase, domain 2"/>
    <property type="match status" value="1"/>
</dbReference>
<dbReference type="PANTHER" id="PTHR43377:SF1">
    <property type="entry name" value="BILIVERDIN REDUCTASE A"/>
    <property type="match status" value="1"/>
</dbReference>
<dbReference type="Pfam" id="PF01408">
    <property type="entry name" value="GFO_IDH_MocA"/>
    <property type="match status" value="1"/>
</dbReference>
<dbReference type="InterPro" id="IPR048655">
    <property type="entry name" value="Irp3-like_C"/>
</dbReference>
<dbReference type="Gene3D" id="3.40.50.720">
    <property type="entry name" value="NAD(P)-binding Rossmann-like Domain"/>
    <property type="match status" value="1"/>
</dbReference>
<proteinExistence type="predicted"/>
<dbReference type="PATRIC" id="fig|54005.3.peg.1067"/>
<evidence type="ECO:0000313" key="3">
    <source>
        <dbReference type="EMBL" id="KXA29461.1"/>
    </source>
</evidence>
<dbReference type="InterPro" id="IPR000683">
    <property type="entry name" value="Gfo/Idh/MocA-like_OxRdtase_N"/>
</dbReference>
<dbReference type="NCBIfam" id="TIGR01761">
    <property type="entry name" value="thiaz-red"/>
    <property type="match status" value="1"/>
</dbReference>
<feature type="domain" description="Thiazolinyl imine reductase-like C-terminal" evidence="2">
    <location>
        <begin position="146"/>
        <end position="241"/>
    </location>
</feature>
<evidence type="ECO:0000259" key="2">
    <source>
        <dbReference type="Pfam" id="PF21390"/>
    </source>
</evidence>
<organism evidence="3">
    <name type="scientific">Peptoniphilus harei</name>
    <dbReference type="NCBI Taxonomy" id="54005"/>
    <lineage>
        <taxon>Bacteria</taxon>
        <taxon>Bacillati</taxon>
        <taxon>Bacillota</taxon>
        <taxon>Tissierellia</taxon>
        <taxon>Tissierellales</taxon>
        <taxon>Peptoniphilaceae</taxon>
        <taxon>Peptoniphilus</taxon>
    </lineage>
</organism>
<accession>A0A133PLM3</accession>